<dbReference type="GO" id="GO:0042802">
    <property type="term" value="F:identical protein binding"/>
    <property type="evidence" value="ECO:0007669"/>
    <property type="project" value="UniProtKB-ARBA"/>
</dbReference>
<dbReference type="PANTHER" id="PTHR42714:SF2">
    <property type="entry name" value="TRNA MODIFICATION GTPASE GTPBP3, MITOCHONDRIAL"/>
    <property type="match status" value="1"/>
</dbReference>
<feature type="binding site" evidence="9">
    <location>
        <position position="252"/>
    </location>
    <ligand>
        <name>K(+)</name>
        <dbReference type="ChEBI" id="CHEBI:29103"/>
    </ligand>
</feature>
<dbReference type="InterPro" id="IPR027368">
    <property type="entry name" value="MnmE_dom2"/>
</dbReference>
<dbReference type="Gene3D" id="3.30.1360.120">
    <property type="entry name" value="Probable tRNA modification gtpase trme, domain 1"/>
    <property type="match status" value="1"/>
</dbReference>
<dbReference type="Gene3D" id="1.20.120.430">
    <property type="entry name" value="tRNA modification GTPase MnmE domain 2"/>
    <property type="match status" value="1"/>
</dbReference>
<dbReference type="Gene3D" id="3.40.50.300">
    <property type="entry name" value="P-loop containing nucleotide triphosphate hydrolases"/>
    <property type="match status" value="1"/>
</dbReference>
<dbReference type="HAMAP" id="MF_00379">
    <property type="entry name" value="GTPase_MnmE"/>
    <property type="match status" value="1"/>
</dbReference>
<dbReference type="InterPro" id="IPR031168">
    <property type="entry name" value="G_TrmE"/>
</dbReference>
<dbReference type="EC" id="3.6.-.-" evidence="9"/>
<dbReference type="GO" id="GO:0003924">
    <property type="term" value="F:GTPase activity"/>
    <property type="evidence" value="ECO:0007669"/>
    <property type="project" value="UniProtKB-UniRule"/>
</dbReference>
<dbReference type="Pfam" id="PF10396">
    <property type="entry name" value="TrmE_N"/>
    <property type="match status" value="1"/>
</dbReference>
<keyword evidence="5 9" id="KW-0378">Hydrolase</keyword>
<dbReference type="InterPro" id="IPR025867">
    <property type="entry name" value="MnmE_helical"/>
</dbReference>
<dbReference type="OrthoDB" id="9805918at2"/>
<dbReference type="InterPro" id="IPR027417">
    <property type="entry name" value="P-loop_NTPase"/>
</dbReference>
<keyword evidence="13" id="KW-1185">Reference proteome</keyword>
<accession>A0A3N5APL1</accession>
<comment type="similarity">
    <text evidence="1 9 10">Belongs to the TRAFAC class TrmE-Era-EngA-EngB-Septin-like GTPase superfamily. TrmE GTPase family.</text>
</comment>
<keyword evidence="4 9" id="KW-0547">Nucleotide-binding</keyword>
<evidence type="ECO:0000313" key="12">
    <source>
        <dbReference type="EMBL" id="RPF47176.1"/>
    </source>
</evidence>
<comment type="caution">
    <text evidence="9">Lacks conserved residue(s) required for the propagation of feature annotation.</text>
</comment>
<feature type="domain" description="TrmE-type G" evidence="11">
    <location>
        <begin position="221"/>
        <end position="382"/>
    </location>
</feature>
<keyword evidence="9" id="KW-0963">Cytoplasm</keyword>
<dbReference type="Pfam" id="PF01926">
    <property type="entry name" value="MMR_HSR1"/>
    <property type="match status" value="1"/>
</dbReference>
<evidence type="ECO:0000256" key="9">
    <source>
        <dbReference type="HAMAP-Rule" id="MF_00379"/>
    </source>
</evidence>
<comment type="subunit">
    <text evidence="9">Homodimer. Heterotetramer of two MnmE and two MnmG subunits.</text>
</comment>
<comment type="function">
    <text evidence="9">Exhibits a very high intrinsic GTPase hydrolysis rate. Involved in the addition of a carboxymethylaminomethyl (cmnm) group at the wobble position (U34) of certain tRNAs, forming tRNA-cmnm(5)s(2)U34.</text>
</comment>
<gene>
    <name evidence="9" type="primary">mnmE</name>
    <name evidence="9" type="synonym">trmE</name>
    <name evidence="12" type="ORF">EDD75_1460</name>
</gene>
<evidence type="ECO:0000256" key="7">
    <source>
        <dbReference type="ARBA" id="ARBA00022958"/>
    </source>
</evidence>
<evidence type="ECO:0000259" key="11">
    <source>
        <dbReference type="PROSITE" id="PS51709"/>
    </source>
</evidence>
<dbReference type="InterPro" id="IPR018948">
    <property type="entry name" value="GTP-bd_TrmE_N"/>
</dbReference>
<comment type="subcellular location">
    <subcellularLocation>
        <location evidence="9">Cytoplasm</location>
    </subcellularLocation>
</comment>
<feature type="binding site" evidence="9">
    <location>
        <position position="250"/>
    </location>
    <ligand>
        <name>K(+)</name>
        <dbReference type="ChEBI" id="CHEBI:29103"/>
    </ligand>
</feature>
<evidence type="ECO:0000256" key="1">
    <source>
        <dbReference type="ARBA" id="ARBA00011043"/>
    </source>
</evidence>
<feature type="binding site" evidence="9">
    <location>
        <position position="126"/>
    </location>
    <ligand>
        <name>(6S)-5-formyl-5,6,7,8-tetrahydrofolate</name>
        <dbReference type="ChEBI" id="CHEBI:57457"/>
    </ligand>
</feature>
<dbReference type="InterPro" id="IPR005225">
    <property type="entry name" value="Small_GTP-bd"/>
</dbReference>
<keyword evidence="2 9" id="KW-0819">tRNA processing</keyword>
<protein>
    <recommendedName>
        <fullName evidence="9">tRNA modification GTPase MnmE</fullName>
        <ecNumber evidence="9">3.6.-.-</ecNumber>
    </recommendedName>
</protein>
<dbReference type="PROSITE" id="PS51709">
    <property type="entry name" value="G_TRME"/>
    <property type="match status" value="1"/>
</dbReference>
<evidence type="ECO:0000256" key="8">
    <source>
        <dbReference type="ARBA" id="ARBA00023134"/>
    </source>
</evidence>
<dbReference type="InterPro" id="IPR027266">
    <property type="entry name" value="TrmE/GcvT-like"/>
</dbReference>
<feature type="binding site" evidence="9">
    <location>
        <begin position="275"/>
        <end position="278"/>
    </location>
    <ligand>
        <name>GTP</name>
        <dbReference type="ChEBI" id="CHEBI:37565"/>
    </ligand>
</feature>
<dbReference type="Pfam" id="PF12631">
    <property type="entry name" value="MnmE_helical"/>
    <property type="match status" value="1"/>
</dbReference>
<dbReference type="PANTHER" id="PTHR42714">
    <property type="entry name" value="TRNA MODIFICATION GTPASE GTPBP3"/>
    <property type="match status" value="1"/>
</dbReference>
<comment type="caution">
    <text evidence="12">The sequence shown here is derived from an EMBL/GenBank/DDBJ whole genome shotgun (WGS) entry which is preliminary data.</text>
</comment>
<dbReference type="GO" id="GO:0005525">
    <property type="term" value="F:GTP binding"/>
    <property type="evidence" value="ECO:0007669"/>
    <property type="project" value="UniProtKB-UniRule"/>
</dbReference>
<feature type="binding site" evidence="9">
    <location>
        <position position="87"/>
    </location>
    <ligand>
        <name>(6S)-5-formyl-5,6,7,8-tetrahydrofolate</name>
        <dbReference type="ChEBI" id="CHEBI:57457"/>
    </ligand>
</feature>
<evidence type="ECO:0000256" key="3">
    <source>
        <dbReference type="ARBA" id="ARBA00022723"/>
    </source>
</evidence>
<dbReference type="GO" id="GO:0002098">
    <property type="term" value="P:tRNA wobble uridine modification"/>
    <property type="evidence" value="ECO:0007669"/>
    <property type="project" value="TreeGrafter"/>
</dbReference>
<proteinExistence type="inferred from homology"/>
<evidence type="ECO:0000256" key="5">
    <source>
        <dbReference type="ARBA" id="ARBA00022801"/>
    </source>
</evidence>
<feature type="binding site" evidence="9">
    <location>
        <position position="461"/>
    </location>
    <ligand>
        <name>(6S)-5-formyl-5,6,7,8-tetrahydrofolate</name>
        <dbReference type="ChEBI" id="CHEBI:57457"/>
    </ligand>
</feature>
<feature type="binding site" evidence="9">
    <location>
        <begin position="250"/>
        <end position="256"/>
    </location>
    <ligand>
        <name>GTP</name>
        <dbReference type="ChEBI" id="CHEBI:37565"/>
    </ligand>
</feature>
<organism evidence="12 13">
    <name type="scientific">Thermodesulfitimonas autotrophica</name>
    <dbReference type="NCBI Taxonomy" id="1894989"/>
    <lineage>
        <taxon>Bacteria</taxon>
        <taxon>Bacillati</taxon>
        <taxon>Bacillota</taxon>
        <taxon>Clostridia</taxon>
        <taxon>Thermoanaerobacterales</taxon>
        <taxon>Thermoanaerobacteraceae</taxon>
        <taxon>Thermodesulfitimonas</taxon>
    </lineage>
</organism>
<dbReference type="NCBIfam" id="TIGR00450">
    <property type="entry name" value="mnmE_trmE_thdF"/>
    <property type="match status" value="1"/>
</dbReference>
<dbReference type="CDD" id="cd14858">
    <property type="entry name" value="TrmE_N"/>
    <property type="match status" value="1"/>
</dbReference>
<dbReference type="InterPro" id="IPR006073">
    <property type="entry name" value="GTP-bd"/>
</dbReference>
<feature type="binding site" evidence="9">
    <location>
        <position position="235"/>
    </location>
    <ligand>
        <name>Mg(2+)</name>
        <dbReference type="ChEBI" id="CHEBI:18420"/>
    </ligand>
</feature>
<keyword evidence="7 9" id="KW-0630">Potassium</keyword>
<evidence type="ECO:0000256" key="6">
    <source>
        <dbReference type="ARBA" id="ARBA00022842"/>
    </source>
</evidence>
<dbReference type="InterPro" id="IPR004520">
    <property type="entry name" value="GTPase_MnmE"/>
</dbReference>
<keyword evidence="6 9" id="KW-0460">Magnesium</keyword>
<dbReference type="NCBIfam" id="TIGR00231">
    <property type="entry name" value="small_GTP"/>
    <property type="match status" value="1"/>
</dbReference>
<evidence type="ECO:0000256" key="2">
    <source>
        <dbReference type="ARBA" id="ARBA00022694"/>
    </source>
</evidence>
<feature type="binding site" evidence="9">
    <location>
        <position position="22"/>
    </location>
    <ligand>
        <name>(6S)-5-formyl-5,6,7,8-tetrahydrofolate</name>
        <dbReference type="ChEBI" id="CHEBI:57457"/>
    </ligand>
</feature>
<feature type="binding site" evidence="9">
    <location>
        <position position="255"/>
    </location>
    <ligand>
        <name>K(+)</name>
        <dbReference type="ChEBI" id="CHEBI:29103"/>
    </ligand>
</feature>
<dbReference type="CDD" id="cd04164">
    <property type="entry name" value="trmE"/>
    <property type="match status" value="1"/>
</dbReference>
<dbReference type="GO" id="GO:0005829">
    <property type="term" value="C:cytosol"/>
    <property type="evidence" value="ECO:0007669"/>
    <property type="project" value="TreeGrafter"/>
</dbReference>
<reference evidence="12 13" key="1">
    <citation type="submission" date="2018-11" db="EMBL/GenBank/DDBJ databases">
        <title>Genomic Encyclopedia of Type Strains, Phase IV (KMG-IV): sequencing the most valuable type-strain genomes for metagenomic binning, comparative biology and taxonomic classification.</title>
        <authorList>
            <person name="Goeker M."/>
        </authorList>
    </citation>
    <scope>NUCLEOTIDE SEQUENCE [LARGE SCALE GENOMIC DNA]</scope>
    <source>
        <strain evidence="12 13">DSM 102936</strain>
    </source>
</reference>
<dbReference type="FunFam" id="3.30.1360.120:FF:000003">
    <property type="entry name" value="tRNA modification GTPase MnmE"/>
    <property type="match status" value="1"/>
</dbReference>
<feature type="binding site" evidence="9">
    <location>
        <position position="231"/>
    </location>
    <ligand>
        <name>K(+)</name>
        <dbReference type="ChEBI" id="CHEBI:29103"/>
    </ligand>
</feature>
<feature type="binding site" evidence="9">
    <location>
        <position position="256"/>
    </location>
    <ligand>
        <name>Mg(2+)</name>
        <dbReference type="ChEBI" id="CHEBI:18420"/>
    </ligand>
</feature>
<dbReference type="AlphaFoldDB" id="A0A3N5APL1"/>
<keyword evidence="3 9" id="KW-0479">Metal-binding</keyword>
<dbReference type="SUPFAM" id="SSF52540">
    <property type="entry name" value="P-loop containing nucleoside triphosphate hydrolases"/>
    <property type="match status" value="1"/>
</dbReference>
<dbReference type="GO" id="GO:0030488">
    <property type="term" value="P:tRNA methylation"/>
    <property type="evidence" value="ECO:0007669"/>
    <property type="project" value="TreeGrafter"/>
</dbReference>
<keyword evidence="8 9" id="KW-0342">GTP-binding</keyword>
<name>A0A3N5APL1_9THEO</name>
<dbReference type="Proteomes" id="UP000282654">
    <property type="component" value="Unassembled WGS sequence"/>
</dbReference>
<evidence type="ECO:0000256" key="10">
    <source>
        <dbReference type="RuleBase" id="RU003313"/>
    </source>
</evidence>
<evidence type="ECO:0000313" key="13">
    <source>
        <dbReference type="Proteomes" id="UP000282654"/>
    </source>
</evidence>
<comment type="cofactor">
    <cofactor evidence="9">
        <name>K(+)</name>
        <dbReference type="ChEBI" id="CHEBI:29103"/>
    </cofactor>
    <text evidence="9">Binds 1 potassium ion per subunit.</text>
</comment>
<sequence length="461" mass="48667">MQGDTIAAIATPLGEGGVGIVKVSGPDAVTIASKVFRPKKNRKWAEGPAYRLVYGHVVDPQTGVVIDEVLLSFMRAPYSYTTEDVVEFNCHGGFVAVQQVLEVILRAGARLAEPGEFTQRAFLGGRIDLCQAEAVLDVIRAATAEGLRVAQGQLGGRLTAAVRKLRQEALELLAAVEAGIDFPDDVPGPEPAEIARRVERLLKQGEVMIENAAAGAVYRDGVVTVLAGKANVGKSSLLNALAGRERAIVSAVPGTTRDIIEEVVNVKGIPLRVLDTAGIRDAVEEVEKIGVERAREALGAAQLVIVVLDAVTGITAEDVAVFAACDGQERVVAVNKVDVAGRETITRAEIEALAGEVPVVYVSAVTGEGLTELGDAIAGKVFGGRVLRPDEVVVSRARHKEALRRFVAALRAARDGVAGGLPEDVVSLDLRRAVDALGEITGETVTEDVVERIFRDFCVGK</sequence>
<feature type="binding site" evidence="9">
    <location>
        <begin position="231"/>
        <end position="236"/>
    </location>
    <ligand>
        <name>GTP</name>
        <dbReference type="ChEBI" id="CHEBI:37565"/>
    </ligand>
</feature>
<evidence type="ECO:0000256" key="4">
    <source>
        <dbReference type="ARBA" id="ARBA00022741"/>
    </source>
</evidence>
<dbReference type="EMBL" id="RKRE01000002">
    <property type="protein sequence ID" value="RPF47176.1"/>
    <property type="molecule type" value="Genomic_DNA"/>
</dbReference>
<dbReference type="GO" id="GO:0046872">
    <property type="term" value="F:metal ion binding"/>
    <property type="evidence" value="ECO:0007669"/>
    <property type="project" value="UniProtKB-KW"/>
</dbReference>
<dbReference type="RefSeq" id="WP_123930112.1">
    <property type="nucleotide sequence ID" value="NZ_RKRE01000002.1"/>
</dbReference>